<dbReference type="Proteomes" id="UP000887565">
    <property type="component" value="Unplaced"/>
</dbReference>
<keyword evidence="1" id="KW-1185">Reference proteome</keyword>
<protein>
    <submittedName>
        <fullName evidence="2">Uncharacterized protein</fullName>
    </submittedName>
</protein>
<dbReference type="AlphaFoldDB" id="A0A915L9B5"/>
<name>A0A915L9B5_ROMCU</name>
<evidence type="ECO:0000313" key="1">
    <source>
        <dbReference type="Proteomes" id="UP000887565"/>
    </source>
</evidence>
<dbReference type="WBParaSite" id="nRc.2.0.1.t47422-RA">
    <property type="protein sequence ID" value="nRc.2.0.1.t47422-RA"/>
    <property type="gene ID" value="nRc.2.0.1.g47422"/>
</dbReference>
<organism evidence="1 2">
    <name type="scientific">Romanomermis culicivorax</name>
    <name type="common">Nematode worm</name>
    <dbReference type="NCBI Taxonomy" id="13658"/>
    <lineage>
        <taxon>Eukaryota</taxon>
        <taxon>Metazoa</taxon>
        <taxon>Ecdysozoa</taxon>
        <taxon>Nematoda</taxon>
        <taxon>Enoplea</taxon>
        <taxon>Dorylaimia</taxon>
        <taxon>Mermithida</taxon>
        <taxon>Mermithoidea</taxon>
        <taxon>Mermithidae</taxon>
        <taxon>Romanomermis</taxon>
    </lineage>
</organism>
<accession>A0A915L9B5</accession>
<proteinExistence type="predicted"/>
<evidence type="ECO:0000313" key="2">
    <source>
        <dbReference type="WBParaSite" id="nRc.2.0.1.t47422-RA"/>
    </source>
</evidence>
<sequence>MPKFKTRAKSYKVSFKNMDTCPNVHATLATIFDQVLVYYIRPSVDQLADLVGFYLHQKSSMDHPLVLPYCNAGELTPDNIYSQIEQVEQSNSDMTFNGDMLVKFTHVISQKGGVYYKKNVETFKEKLKRNRCIVKIKNSDNLCYARALAVARAYVDNDPHLNTICKPRNTANTMQKRLAAELMRMAGLGDLPIGYPIQHQLEED</sequence>
<reference evidence="2" key="1">
    <citation type="submission" date="2022-11" db="UniProtKB">
        <authorList>
            <consortium name="WormBaseParasite"/>
        </authorList>
    </citation>
    <scope>IDENTIFICATION</scope>
</reference>